<evidence type="ECO:0000313" key="1">
    <source>
        <dbReference type="EMBL" id="MCF5058338.1"/>
    </source>
</evidence>
<evidence type="ECO:0000313" key="2">
    <source>
        <dbReference type="Proteomes" id="UP000814172"/>
    </source>
</evidence>
<dbReference type="Proteomes" id="UP000814172">
    <property type="component" value="Unassembled WGS sequence"/>
</dbReference>
<reference evidence="1 2" key="1">
    <citation type="submission" date="2019-11" db="EMBL/GenBank/DDBJ databases">
        <title>Epiphytic Pseudomonas syringae from cherry orchards.</title>
        <authorList>
            <person name="Hulin M.T."/>
        </authorList>
    </citation>
    <scope>NUCLEOTIDE SEQUENCE [LARGE SCALE GENOMIC DNA]</scope>
    <source>
        <strain evidence="1 2">PA-6-9F</strain>
    </source>
</reference>
<sequence>MASKGAGLSGSFSAQIQDFADQAKEAIDATLRDIIIKVGTSVITMSPVGQPEIWKINKISLEYNKAVAEHNDNLRKNPQNFDKRGYLRRGLKLNDGMGILAPKGYVGGRFRNNWMFSVGTPDNSTTEEVDASGSGSMARIVNGAIEFKAGETAYITNSLPYAIPLEYGHSSQVPPSGMVRVTVAKFQQTVLEAIRNNQV</sequence>
<organism evidence="1 2">
    <name type="scientific">Pseudomonas proteolytica</name>
    <dbReference type="NCBI Taxonomy" id="219574"/>
    <lineage>
        <taxon>Bacteria</taxon>
        <taxon>Pseudomonadati</taxon>
        <taxon>Pseudomonadota</taxon>
        <taxon>Gammaproteobacteria</taxon>
        <taxon>Pseudomonadales</taxon>
        <taxon>Pseudomonadaceae</taxon>
        <taxon>Pseudomonas</taxon>
    </lineage>
</organism>
<accession>A0AAW5AEU9</accession>
<comment type="caution">
    <text evidence="1">The sequence shown here is derived from an EMBL/GenBank/DDBJ whole genome shotgun (WGS) entry which is preliminary data.</text>
</comment>
<proteinExistence type="predicted"/>
<dbReference type="EMBL" id="WKEW01000048">
    <property type="protein sequence ID" value="MCF5058338.1"/>
    <property type="molecule type" value="Genomic_DNA"/>
</dbReference>
<gene>
    <name evidence="1" type="ORF">GIW75_15420</name>
</gene>
<evidence type="ECO:0008006" key="3">
    <source>
        <dbReference type="Google" id="ProtNLM"/>
    </source>
</evidence>
<dbReference type="AlphaFoldDB" id="A0AAW5AEU9"/>
<dbReference type="RefSeq" id="WP_169872403.1">
    <property type="nucleotide sequence ID" value="NZ_JAAQXH010000059.1"/>
</dbReference>
<name>A0AAW5AEU9_9PSED</name>
<protein>
    <recommendedName>
        <fullName evidence="3">HK97 gp10 family phage protein</fullName>
    </recommendedName>
</protein>
<keyword evidence="2" id="KW-1185">Reference proteome</keyword>